<keyword evidence="1" id="KW-0175">Coiled coil</keyword>
<reference evidence="3 4" key="1">
    <citation type="submission" date="2018-06" db="EMBL/GenBank/DDBJ databases">
        <authorList>
            <consortium name="Pathogen Informatics"/>
            <person name="Doyle S."/>
        </authorList>
    </citation>
    <scope>NUCLEOTIDE SEQUENCE [LARGE SCALE GENOMIC DNA]</scope>
    <source>
        <strain evidence="3 4">NCTC9177</strain>
    </source>
</reference>
<protein>
    <submittedName>
        <fullName evidence="3">Uncharacterized protein</fullName>
    </submittedName>
</protein>
<dbReference type="EMBL" id="UGKR01000003">
    <property type="protein sequence ID" value="STS91237.1"/>
    <property type="molecule type" value="Genomic_DNA"/>
</dbReference>
<organism evidence="3 4">
    <name type="scientific">Klebsiella variicola</name>
    <dbReference type="NCBI Taxonomy" id="244366"/>
    <lineage>
        <taxon>Bacteria</taxon>
        <taxon>Pseudomonadati</taxon>
        <taxon>Pseudomonadota</taxon>
        <taxon>Gammaproteobacteria</taxon>
        <taxon>Enterobacterales</taxon>
        <taxon>Enterobacteriaceae</taxon>
        <taxon>Klebsiella/Raoultella group</taxon>
        <taxon>Klebsiella</taxon>
        <taxon>Klebsiella pneumoniae complex</taxon>
    </lineage>
</organism>
<sequence>MANQSEINWARICKLPLQIVMMGISIFIVAKLFTYLGLHPVSWPSKETGSGFKAFIALIVFLVGTGMVSFLWWLSSRYFRLLGCAGENIDKVAQLKDLPMGLPEGTVRAVLALIVAVVGLPLLLFSSQLSASPEIAGYLNGIITGVFGYYFGTRAAASTATTNNIVASAQQAAQEQTRQAERAQNDADQKMELAEKIQSTADVDSLLDKTQRQLALAKALLAMLPQTNSLPTGLGDVLPGDLNNTITRAESIINALRNLSKKDVTPDQLDELNQVVNILTGATSPLSVLLSKAAPLVAPAMPALGPIAGIVMLLGVGAKLGSDQFKRWRARVLAAPLAQGLVESGTLTLPLTRAALEKAPAAIPFFAARPPAEVDSVLANVLAADDPVSVLNEAYGPNGNVAADIVHDCEEATSIVTALQQSLLALYGKGDITEEIASKVRASLTSPASQALGAASAALSNLSATDINQLINLVSGVSSMVTNPADSRAAFDLLIMLVDAARRANVDFVQAIADLKL</sequence>
<evidence type="ECO:0000256" key="1">
    <source>
        <dbReference type="SAM" id="Coils"/>
    </source>
</evidence>
<feature type="transmembrane region" description="Helical" evidence="2">
    <location>
        <begin position="54"/>
        <end position="74"/>
    </location>
</feature>
<feature type="transmembrane region" description="Helical" evidence="2">
    <location>
        <begin position="12"/>
        <end position="34"/>
    </location>
</feature>
<keyword evidence="2" id="KW-0812">Transmembrane</keyword>
<keyword evidence="2" id="KW-0472">Membrane</keyword>
<gene>
    <name evidence="3" type="ORF">NCTC9177_05143</name>
</gene>
<proteinExistence type="predicted"/>
<dbReference type="Proteomes" id="UP000254545">
    <property type="component" value="Unassembled WGS sequence"/>
</dbReference>
<feature type="coiled-coil region" evidence="1">
    <location>
        <begin position="166"/>
        <end position="200"/>
    </location>
</feature>
<evidence type="ECO:0000313" key="3">
    <source>
        <dbReference type="EMBL" id="STS91237.1"/>
    </source>
</evidence>
<keyword evidence="2" id="KW-1133">Transmembrane helix</keyword>
<feature type="transmembrane region" description="Helical" evidence="2">
    <location>
        <begin position="135"/>
        <end position="152"/>
    </location>
</feature>
<comment type="caution">
    <text evidence="3">The sequence shown here is derived from an EMBL/GenBank/DDBJ whole genome shotgun (WGS) entry which is preliminary data.</text>
</comment>
<dbReference type="AlphaFoldDB" id="A0A7H4MLN7"/>
<feature type="transmembrane region" description="Helical" evidence="2">
    <location>
        <begin position="109"/>
        <end position="129"/>
    </location>
</feature>
<dbReference type="RefSeq" id="WP_117268797.1">
    <property type="nucleotide sequence ID" value="NZ_UKAU01000001.1"/>
</dbReference>
<evidence type="ECO:0000256" key="2">
    <source>
        <dbReference type="SAM" id="Phobius"/>
    </source>
</evidence>
<name>A0A7H4MLN7_KLEVA</name>
<accession>A0A7H4MLN7</accession>
<evidence type="ECO:0000313" key="4">
    <source>
        <dbReference type="Proteomes" id="UP000254545"/>
    </source>
</evidence>